<protein>
    <submittedName>
        <fullName evidence="1">Uncharacterized protein</fullName>
    </submittedName>
</protein>
<name>A0A8S5QFV2_9CAUD</name>
<reference evidence="1" key="1">
    <citation type="journal article" date="2021" name="Proc. Natl. Acad. Sci. U.S.A.">
        <title>A Catalog of Tens of Thousands of Viruses from Human Metagenomes Reveals Hidden Associations with Chronic Diseases.</title>
        <authorList>
            <person name="Tisza M.J."/>
            <person name="Buck C.B."/>
        </authorList>
    </citation>
    <scope>NUCLEOTIDE SEQUENCE</scope>
    <source>
        <strain evidence="1">Ctr8v12</strain>
    </source>
</reference>
<organism evidence="1">
    <name type="scientific">Siphoviridae sp. ctr8v12</name>
    <dbReference type="NCBI Taxonomy" id="2825685"/>
    <lineage>
        <taxon>Viruses</taxon>
        <taxon>Duplodnaviria</taxon>
        <taxon>Heunggongvirae</taxon>
        <taxon>Uroviricota</taxon>
        <taxon>Caudoviricetes</taxon>
    </lineage>
</organism>
<dbReference type="EMBL" id="BK015649">
    <property type="protein sequence ID" value="DAE17960.1"/>
    <property type="molecule type" value="Genomic_DNA"/>
</dbReference>
<accession>A0A8S5QFV2</accession>
<evidence type="ECO:0000313" key="1">
    <source>
        <dbReference type="EMBL" id="DAE17960.1"/>
    </source>
</evidence>
<proteinExistence type="predicted"/>
<sequence>MRQSSSDFSDSYRRMFSQGSICLFFCNGEYD</sequence>